<organism evidence="1 2">
    <name type="scientific">Dreissena polymorpha</name>
    <name type="common">Zebra mussel</name>
    <name type="synonym">Mytilus polymorpha</name>
    <dbReference type="NCBI Taxonomy" id="45954"/>
    <lineage>
        <taxon>Eukaryota</taxon>
        <taxon>Metazoa</taxon>
        <taxon>Spiralia</taxon>
        <taxon>Lophotrochozoa</taxon>
        <taxon>Mollusca</taxon>
        <taxon>Bivalvia</taxon>
        <taxon>Autobranchia</taxon>
        <taxon>Heteroconchia</taxon>
        <taxon>Euheterodonta</taxon>
        <taxon>Imparidentia</taxon>
        <taxon>Neoheterodontei</taxon>
        <taxon>Myida</taxon>
        <taxon>Dreissenoidea</taxon>
        <taxon>Dreissenidae</taxon>
        <taxon>Dreissena</taxon>
    </lineage>
</organism>
<accession>A0A9D4CRY4</accession>
<evidence type="ECO:0000313" key="1">
    <source>
        <dbReference type="EMBL" id="KAH3730575.1"/>
    </source>
</evidence>
<evidence type="ECO:0000313" key="2">
    <source>
        <dbReference type="Proteomes" id="UP000828390"/>
    </source>
</evidence>
<dbReference type="AlphaFoldDB" id="A0A9D4CRY4"/>
<dbReference type="Proteomes" id="UP000828390">
    <property type="component" value="Unassembled WGS sequence"/>
</dbReference>
<comment type="caution">
    <text evidence="1">The sequence shown here is derived from an EMBL/GenBank/DDBJ whole genome shotgun (WGS) entry which is preliminary data.</text>
</comment>
<proteinExistence type="predicted"/>
<dbReference type="EMBL" id="JAIWYP010000012">
    <property type="protein sequence ID" value="KAH3730575.1"/>
    <property type="molecule type" value="Genomic_DNA"/>
</dbReference>
<protein>
    <submittedName>
        <fullName evidence="1">Uncharacterized protein</fullName>
    </submittedName>
</protein>
<gene>
    <name evidence="1" type="ORF">DPMN_056565</name>
</gene>
<name>A0A9D4CRY4_DREPO</name>
<keyword evidence="2" id="KW-1185">Reference proteome</keyword>
<reference evidence="1" key="2">
    <citation type="submission" date="2020-11" db="EMBL/GenBank/DDBJ databases">
        <authorList>
            <person name="McCartney M.A."/>
            <person name="Auch B."/>
            <person name="Kono T."/>
            <person name="Mallez S."/>
            <person name="Becker A."/>
            <person name="Gohl D.M."/>
            <person name="Silverstein K.A.T."/>
            <person name="Koren S."/>
            <person name="Bechman K.B."/>
            <person name="Herman A."/>
            <person name="Abrahante J.E."/>
            <person name="Garbe J."/>
        </authorList>
    </citation>
    <scope>NUCLEOTIDE SEQUENCE</scope>
    <source>
        <strain evidence="1">Duluth1</strain>
        <tissue evidence="1">Whole animal</tissue>
    </source>
</reference>
<reference evidence="1" key="1">
    <citation type="journal article" date="2019" name="bioRxiv">
        <title>The Genome of the Zebra Mussel, Dreissena polymorpha: A Resource for Invasive Species Research.</title>
        <authorList>
            <person name="McCartney M.A."/>
            <person name="Auch B."/>
            <person name="Kono T."/>
            <person name="Mallez S."/>
            <person name="Zhang Y."/>
            <person name="Obille A."/>
            <person name="Becker A."/>
            <person name="Abrahante J.E."/>
            <person name="Garbe J."/>
            <person name="Badalamenti J.P."/>
            <person name="Herman A."/>
            <person name="Mangelson H."/>
            <person name="Liachko I."/>
            <person name="Sullivan S."/>
            <person name="Sone E.D."/>
            <person name="Koren S."/>
            <person name="Silverstein K.A.T."/>
            <person name="Beckman K.B."/>
            <person name="Gohl D.M."/>
        </authorList>
    </citation>
    <scope>NUCLEOTIDE SEQUENCE</scope>
    <source>
        <strain evidence="1">Duluth1</strain>
        <tissue evidence="1">Whole animal</tissue>
    </source>
</reference>
<sequence>MYGDAFSVSALVLLVVAQTLSNGYLLFGSQFLAMLKEDQVQLNLGQKIVLIKIHQQVRPSKSQRRKLDASVFVENNLKCCWMLNRYH</sequence>